<keyword evidence="2" id="KW-1185">Reference proteome</keyword>
<proteinExistence type="predicted"/>
<dbReference type="AlphaFoldDB" id="A0A284QR76"/>
<protein>
    <submittedName>
        <fullName evidence="1">Uncharacterized protein</fullName>
    </submittedName>
</protein>
<sequence>MVSSILPLTFHHRDILFHSITMCRRRQVRNVYIRCGHAFSLPEEYVRPSISMRAAAFILACFAVFHSRFDASSPTAGLAFSILRAANLRLVCGPVGSTAGFLNSTPPISILIVPSAAGPRQTKLTTQEVLA</sequence>
<organism evidence="1 2">
    <name type="scientific">Armillaria ostoyae</name>
    <name type="common">Armillaria root rot fungus</name>
    <dbReference type="NCBI Taxonomy" id="47428"/>
    <lineage>
        <taxon>Eukaryota</taxon>
        <taxon>Fungi</taxon>
        <taxon>Dikarya</taxon>
        <taxon>Basidiomycota</taxon>
        <taxon>Agaricomycotina</taxon>
        <taxon>Agaricomycetes</taxon>
        <taxon>Agaricomycetidae</taxon>
        <taxon>Agaricales</taxon>
        <taxon>Marasmiineae</taxon>
        <taxon>Physalacriaceae</taxon>
        <taxon>Armillaria</taxon>
    </lineage>
</organism>
<gene>
    <name evidence="1" type="ORF">ARMOST_02251</name>
</gene>
<dbReference type="OrthoDB" id="2748942at2759"/>
<dbReference type="Proteomes" id="UP000219338">
    <property type="component" value="Unassembled WGS sequence"/>
</dbReference>
<reference evidence="2" key="1">
    <citation type="journal article" date="2017" name="Nat. Ecol. Evol.">
        <title>Genome expansion and lineage-specific genetic innovations in the forest pathogenic fungi Armillaria.</title>
        <authorList>
            <person name="Sipos G."/>
            <person name="Prasanna A.N."/>
            <person name="Walter M.C."/>
            <person name="O'Connor E."/>
            <person name="Balint B."/>
            <person name="Krizsan K."/>
            <person name="Kiss B."/>
            <person name="Hess J."/>
            <person name="Varga T."/>
            <person name="Slot J."/>
            <person name="Riley R."/>
            <person name="Boka B."/>
            <person name="Rigling D."/>
            <person name="Barry K."/>
            <person name="Lee J."/>
            <person name="Mihaltcheva S."/>
            <person name="LaButti K."/>
            <person name="Lipzen A."/>
            <person name="Waldron R."/>
            <person name="Moloney N.M."/>
            <person name="Sperisen C."/>
            <person name="Kredics L."/>
            <person name="Vagvoelgyi C."/>
            <person name="Patrignani A."/>
            <person name="Fitzpatrick D."/>
            <person name="Nagy I."/>
            <person name="Doyle S."/>
            <person name="Anderson J.B."/>
            <person name="Grigoriev I.V."/>
            <person name="Gueldener U."/>
            <person name="Muensterkoetter M."/>
            <person name="Nagy L.G."/>
        </authorList>
    </citation>
    <scope>NUCLEOTIDE SEQUENCE [LARGE SCALE GENOMIC DNA]</scope>
    <source>
        <strain evidence="2">C18/9</strain>
    </source>
</reference>
<accession>A0A284QR76</accession>
<dbReference type="EMBL" id="FUEG01000001">
    <property type="protein sequence ID" value="SJK98972.1"/>
    <property type="molecule type" value="Genomic_DNA"/>
</dbReference>
<evidence type="ECO:0000313" key="2">
    <source>
        <dbReference type="Proteomes" id="UP000219338"/>
    </source>
</evidence>
<name>A0A284QR76_ARMOS</name>
<evidence type="ECO:0000313" key="1">
    <source>
        <dbReference type="EMBL" id="SJK98972.1"/>
    </source>
</evidence>